<feature type="domain" description="EGF-like" evidence="8">
    <location>
        <begin position="3317"/>
        <end position="3355"/>
    </location>
</feature>
<evidence type="ECO:0000256" key="1">
    <source>
        <dbReference type="ARBA" id="ARBA00022536"/>
    </source>
</evidence>
<dbReference type="Pfam" id="PF02494">
    <property type="entry name" value="HYR"/>
    <property type="match status" value="35"/>
</dbReference>
<reference evidence="11" key="1">
    <citation type="submission" date="2025-08" db="UniProtKB">
        <authorList>
            <consortium name="RefSeq"/>
        </authorList>
    </citation>
    <scope>IDENTIFICATION</scope>
</reference>
<feature type="domain" description="HYR" evidence="9">
    <location>
        <begin position="1305"/>
        <end position="1386"/>
    </location>
</feature>
<feature type="domain" description="HYR" evidence="9">
    <location>
        <begin position="2928"/>
        <end position="3009"/>
    </location>
</feature>
<feature type="domain" description="HYR" evidence="9">
    <location>
        <begin position="1873"/>
        <end position="1951"/>
    </location>
</feature>
<feature type="disulfide bond" evidence="4">
    <location>
        <begin position="3151"/>
        <end position="3160"/>
    </location>
</feature>
<feature type="domain" description="HYR" evidence="9">
    <location>
        <begin position="1630"/>
        <end position="1712"/>
    </location>
</feature>
<dbReference type="PROSITE" id="PS50026">
    <property type="entry name" value="EGF_3"/>
    <property type="match status" value="3"/>
</dbReference>
<feature type="domain" description="HYR" evidence="9">
    <location>
        <begin position="1387"/>
        <end position="1469"/>
    </location>
</feature>
<feature type="disulfide bond" evidence="4">
    <location>
        <begin position="3345"/>
        <end position="3354"/>
    </location>
</feature>
<dbReference type="PROSITE" id="PS50024">
    <property type="entry name" value="SEA"/>
    <property type="match status" value="1"/>
</dbReference>
<dbReference type="PROSITE" id="PS00022">
    <property type="entry name" value="EGF_1"/>
    <property type="match status" value="1"/>
</dbReference>
<dbReference type="PROSITE" id="PS00010">
    <property type="entry name" value="ASX_HYDROXYL"/>
    <property type="match status" value="1"/>
</dbReference>
<feature type="domain" description="HYR" evidence="9">
    <location>
        <begin position="2192"/>
        <end position="2276"/>
    </location>
</feature>
<feature type="disulfide bond" evidence="4">
    <location>
        <begin position="3326"/>
        <end position="3343"/>
    </location>
</feature>
<feature type="domain" description="HYR" evidence="9">
    <location>
        <begin position="1141"/>
        <end position="1225"/>
    </location>
</feature>
<evidence type="ECO:0000256" key="2">
    <source>
        <dbReference type="ARBA" id="ARBA00022737"/>
    </source>
</evidence>
<dbReference type="RefSeq" id="XP_022087622.1">
    <property type="nucleotide sequence ID" value="XM_022231930.1"/>
</dbReference>
<dbReference type="SMART" id="SM00200">
    <property type="entry name" value="SEA"/>
    <property type="match status" value="1"/>
</dbReference>
<feature type="domain" description="HYR" evidence="9">
    <location>
        <begin position="2032"/>
        <end position="2112"/>
    </location>
</feature>
<feature type="domain" description="HYR" evidence="9">
    <location>
        <begin position="246"/>
        <end position="332"/>
    </location>
</feature>
<organism evidence="10 11">
    <name type="scientific">Acanthaster planci</name>
    <name type="common">Crown-of-thorns starfish</name>
    <dbReference type="NCBI Taxonomy" id="133434"/>
    <lineage>
        <taxon>Eukaryota</taxon>
        <taxon>Metazoa</taxon>
        <taxon>Echinodermata</taxon>
        <taxon>Eleutherozoa</taxon>
        <taxon>Asterozoa</taxon>
        <taxon>Asteroidea</taxon>
        <taxon>Valvatacea</taxon>
        <taxon>Valvatida</taxon>
        <taxon>Acanthasteridae</taxon>
        <taxon>Acanthaster</taxon>
    </lineage>
</organism>
<evidence type="ECO:0000313" key="10">
    <source>
        <dbReference type="Proteomes" id="UP000694845"/>
    </source>
</evidence>
<feature type="domain" description="HYR" evidence="9">
    <location>
        <begin position="2517"/>
        <end position="2599"/>
    </location>
</feature>
<dbReference type="GO" id="GO:0005509">
    <property type="term" value="F:calcium ion binding"/>
    <property type="evidence" value="ECO:0007669"/>
    <property type="project" value="InterPro"/>
</dbReference>
<feature type="domain" description="HYR" evidence="9">
    <location>
        <begin position="497"/>
        <end position="575"/>
    </location>
</feature>
<feature type="domain" description="HYR" evidence="9">
    <location>
        <begin position="2356"/>
        <end position="2439"/>
    </location>
</feature>
<sequence>MGLSTAVVIWSPLPSATDNVDVFDSSNITCKDEDGNVVESNGTYALGPTTVTCNATDMAGNRGICNFSITIIDTEAPNVTCPSSIPSMSTDMGLSTAVVIWSPLPSATDNVDVFDSSNITCKDDAGNVVESNGTYALGPTTVTCNATDMAGNQGFCNFSITVIDAEAPVIDYCPQSVVNETSEATFSSIWTPPNATDNSDPAKNLTILSSHNPGDNFTAGTITEVEYIFIDTSNNSAVCIFNVTLSDIGDPVFLTCPDRLVFTLAQGQDRILVNFAIPIVEDNSGEVIVPVSDPQLMLPTDFSYGETSIRYNATDSSGNRAVPCVFTVAVQDEEDPKFTVCPQSPVSPITTDPNSNTANYSWVAPMATDNVAVMSVDSSHTSPAALPIRNNTITYTATDPAGNTGVCEFYVTIIDVEPPAVSRCPADIINSTDRGSSNATVYWQEPIFSDNDGLFTNTSTHSPGDPFGVGNTTVTYNVTDVSGNLANCSFLVTIKDNEVPTFVNCTEVILTGTDPGKATKNVTWATLDYRDNVGIDNIVSSHKSGDTFGLGNVTVTISVSDEAQNTANCSFVVTVIDDEPPSFKACPADIINSTDAGLNSSVVYWQEPTITDNVGVVANYRSHSPGDVFPVGNTTVIYNASDSAGNTNNCLFSVTVEDDEPPDLVCPVYVVNSTDANQNSSIVFWQEPRFTDNVGIVSNESSHRPGDVFPLGNVTVTYSVSDKAGNVANCSFIVSVEDNEAPNVMNCPADVVNSTMANQSSAFVYWREPSFSDNVGVFSRDNSHSPGNVFTFGNTTVTYTASDAAGNVRNCSFIVIVQDNEAPTVSNCPEDLVSDTDPALASSIVYWQEPTFSDNVAIVGNESSHNPGDVFSVGNTTVIYSVSDSSGNTLNCSFFVTVEDTEAPMFSTCSSVTIEVDPGQATSMQEWMFPVATDNVAVTRNSSTQQRGGSLSLGVHEVTYVVYDAAGNNNTCVFEIIVEDNEMPNITNCPMDVTLNTTRGRPVVTYSFPTPVCIDNAGSVTVTTSKLDDEYSIDDTTVIIACLDEAGNTDTCTFTVTVQDVESPRLLMCPTNVEAFADPGMNVSISWTPPTAEDNSGWVTVSSTHRPGDGFMNGTHTVIYTAKDPSGNMVSCNFSITVYASDKVAPMVVQCPNDTTVSADPGVNFTVVTWPPIVINDNVGVTALDRPMSYPNGSVFYIGSVTVSYRASDLAGNKGSCNFTVTVVDTEAPVLTNCSGDIVTFTELNSNGTISVSWDDPVVMENDVYSVTQTPSPGHFYSVGNTTVTYFVEDSSGLNDTCEFLVTVLDNQPPMFSNCPSDMESPTDAGAANATVVWTEPDANDNVAVISVTNSSAPGTVVGLGDTLQVVYIAYDAAGLNDTCLFEITVVDEEDPDIKSCPADVIVNATAGTSSAKVFWDEPTATDNSGTVTLTAAIRPGNVFDIGKMTTTYIALDEAGNTDQCTFQIIVQDVEDPMLTMCPTDINIYTPPGTNISITWTQPRVVDNSGDVTLSSNFNPGDKFANGTYLVIYTAVDPSGNSDNCSFIIQVNSTDTNPPMISCPSDVMVPADNGTNSTTVTWPPPPYMDNHRVVSVNVSKANGSLFYLGTKVVVYTVYDVAGNNDSCSFNVTVLDMQIPIIMNCPGDVNETTAPGQPTVNISWTEPTVSDNSGSFNIDQSHSPPSIFPVGPTKVVYLVNDSSSNLAMCAFNVTVTDDESPVFNCPLNVTNSTLPGRYVGTFFITLVATDNVKVTYSNSTHQPGDELDVGNTTIEFYARDAAGNEAVCQFTVTIKDDENPQIINCSSDIYTNTSQGSNMAFVEWTKPVAVDNSGMVTLTNDSNDSSMYPIGSTVIKYNASDSSGNLETCQFTVFVSDFEDPQVTCPPNIEAFADNGTNVRLNWTMPTATDNSGMVTLNFTHQLNSEFPLGTTYITATASDLSGNSASCTFTATIYPTDVEMPMIICPPDVSGLTDQWMNSTNLTWIVPQYRDNQEIVVFNVSHQNGSRFTIGTTVVTYFIADRAGNNASCSFNVTVVDAEKPVFLDCPSDVFIMNNESRVVNFTQPEVTDNSGGPVNVTSNYPSGTQFPFSDTIVIFTAEDKSGNRATCNFTVSVDDSEAPVLLNCSSNIDLYLYNDSANATANWTEPMFSDNSGVFMVDQEFFPGDQFPVGVNEIVISATDEAGNMVACVFNVTVIDLSPPVIVSCPGNMSTNTDPNKPTANVSWPLAQVLDNVEVASVIVTQEPGTAFPIGTTLVTYTATDSSGNTDQNDCRFYIHVSDNEAPMFVNCPSHMMFSTDVGVGEATVSWTVPMATDNVNVTFFEASHRPGDNFSLGPTEVTYRIADSAGNNNTCSFIITINDEEGPVFQNCPDNVTVATDPGSDMAIATWNTLVAIDNSGAVITPTSNSRSGDSFAIGSTTVLYIALDPNNNIGRCEFEVIVIASDMLMIACPADLTLFTDPSVNSSTASWPAPVFNSSIVVAVNSSHANNSRFEVGHTVVIYTITGKDGRNASCDFFVTVIDNESPVFSRCSSNVVSSASPSMATGTAFWVAPTASDNVGVTNLTSNYEPMAVLPIGSTVVTYMAIDAAGNRANCSFSAIVVDNEDPVFTFCPVTLEFMADAFGNVIVPTSGMPIATDNDGPPSVSTNYNLAMLDVGSTTLVAFTAMDDAENMATCNVNITVIANSGDSPPLFTSCPSNIVVSTVMTQSYALVTWAVPQAQDDRSTPIVIEQSGYMPGRQFAIGMWMVIYVATDSIGQTAFCEFNITVLDQEDPVIVRCPANINGVTINNAPIVVSWTPPTASDNSREFTLQANDNHAPGEMLNVGMYDVIYTATDPSGNTANCEFQITIENDAPPEFISCPSSTVVPTDPGQSYATVSFSYPNPTDDRSSPMLFGSHGPGTQFPIGDTTVTFTAYDSASQSAQCVFVITVEDRGDPVIMDCPSGQTVYVLSTSDVAAVYWTSPTANDTNNFTLTSNRNPGDEFETGSTQVTYTATDMSGNTDTCSFSVVVQETLPTYETTGSVALIRIGSMTSPFVANDVQTTLPGLRSDMDRLFRTSSVSDDFVGITVTGSSVETSDKALIEFVIYFAGSPAPNDTQISDAFYAALGPLENQFDTGNQIDPGTFMLSLTTCQQTSCQNGGSCVPQENSFVCMCTLFWTGDYCETDINECVENNPCAADRICINLQGSYLCGCQAGFFLVGDTCLATSEFSGSFAITRIGSSEAIFTRDLEDPTSDQYQRIAGDVIGVLDSIFADESSYIESHVVSMSSGSIRVQYVLVFTEDTNVTEDVVTNQMRASIAADGEIASSTLYIRLSSLSVARHVCPAGYCKNGGTCSPDPVTYESTCICESVYSGSRCEIHNAWSPLVIAMVTVAGILLLILVGVFISCCIFFHKHLEETKGPKHAGDVEGRDSFLKVSQPVLPWRSSSPSTDEPPHHPRGSHVSTSFALQSTRLDAGAGCYRRSRDDVPNGQQSSMFIRPYVVTGQEAAMSSTTVLNNL</sequence>
<feature type="domain" description="HYR" evidence="9">
    <location>
        <begin position="1952"/>
        <end position="2031"/>
    </location>
</feature>
<feature type="domain" description="HYR" evidence="9">
    <location>
        <begin position="659"/>
        <end position="736"/>
    </location>
</feature>
<feature type="domain" description="HYR" evidence="9">
    <location>
        <begin position="901"/>
        <end position="980"/>
    </location>
</feature>
<comment type="caution">
    <text evidence="4">Lacks conserved residue(s) required for the propagation of feature annotation.</text>
</comment>
<keyword evidence="6" id="KW-0472">Membrane</keyword>
<feature type="domain" description="HYR" evidence="9">
    <location>
        <begin position="2765"/>
        <end position="2848"/>
    </location>
</feature>
<dbReference type="Gene3D" id="3.30.70.960">
    <property type="entry name" value="SEA domain"/>
    <property type="match status" value="1"/>
</dbReference>
<dbReference type="InterPro" id="IPR018097">
    <property type="entry name" value="EGF_Ca-bd_CS"/>
</dbReference>
<dbReference type="InterPro" id="IPR049883">
    <property type="entry name" value="NOTCH1_EGF-like"/>
</dbReference>
<dbReference type="Pfam" id="PF07645">
    <property type="entry name" value="EGF_CA"/>
    <property type="match status" value="1"/>
</dbReference>
<dbReference type="SMART" id="SM00179">
    <property type="entry name" value="EGF_CA"/>
    <property type="match status" value="2"/>
</dbReference>
<dbReference type="PANTHER" id="PTHR24273">
    <property type="entry name" value="FI04643P-RELATED"/>
    <property type="match status" value="1"/>
</dbReference>
<evidence type="ECO:0000259" key="8">
    <source>
        <dbReference type="PROSITE" id="PS50026"/>
    </source>
</evidence>
<feature type="transmembrane region" description="Helical" evidence="6">
    <location>
        <begin position="3363"/>
        <end position="3389"/>
    </location>
</feature>
<feature type="domain" description="HYR" evidence="9">
    <location>
        <begin position="2600"/>
        <end position="2680"/>
    </location>
</feature>
<dbReference type="Pfam" id="PF01390">
    <property type="entry name" value="SEA"/>
    <property type="match status" value="1"/>
</dbReference>
<dbReference type="PROSITE" id="PS01187">
    <property type="entry name" value="EGF_CA"/>
    <property type="match status" value="1"/>
</dbReference>
<dbReference type="InterPro" id="IPR001881">
    <property type="entry name" value="EGF-like_Ca-bd_dom"/>
</dbReference>
<dbReference type="OrthoDB" id="10066451at2759"/>
<dbReference type="Proteomes" id="UP000694845">
    <property type="component" value="Unplaced"/>
</dbReference>
<keyword evidence="3 4" id="KW-1015">Disulfide bond</keyword>
<dbReference type="SMART" id="SM00181">
    <property type="entry name" value="EGF"/>
    <property type="match status" value="3"/>
</dbReference>
<feature type="domain" description="HYR" evidence="9">
    <location>
        <begin position="333"/>
        <end position="413"/>
    </location>
</feature>
<feature type="domain" description="HYR" evidence="9">
    <location>
        <begin position="981"/>
        <end position="1058"/>
    </location>
</feature>
<feature type="domain" description="HYR" evidence="9">
    <location>
        <begin position="1470"/>
        <end position="1549"/>
    </location>
</feature>
<evidence type="ECO:0000256" key="4">
    <source>
        <dbReference type="PROSITE-ProRule" id="PRU00076"/>
    </source>
</evidence>
<dbReference type="PANTHER" id="PTHR24273:SF32">
    <property type="entry name" value="HYALIN"/>
    <property type="match status" value="1"/>
</dbReference>
<keyword evidence="6" id="KW-1133">Transmembrane helix</keyword>
<feature type="domain" description="HYR" evidence="9">
    <location>
        <begin position="576"/>
        <end position="658"/>
    </location>
</feature>
<feature type="domain" description="SEA" evidence="7">
    <location>
        <begin position="3203"/>
        <end position="3314"/>
    </location>
</feature>
<protein>
    <submittedName>
        <fullName evidence="11">Uncharacterized protein LOC110977639</fullName>
    </submittedName>
</protein>
<dbReference type="Gene3D" id="2.10.25.10">
    <property type="entry name" value="Laminin"/>
    <property type="match status" value="3"/>
</dbReference>
<dbReference type="InterPro" id="IPR000152">
    <property type="entry name" value="EGF-type_Asp/Asn_hydroxyl_site"/>
</dbReference>
<keyword evidence="2" id="KW-0677">Repeat</keyword>
<gene>
    <name evidence="11" type="primary">LOC110977639</name>
</gene>
<evidence type="ECO:0000259" key="7">
    <source>
        <dbReference type="PROSITE" id="PS50024"/>
    </source>
</evidence>
<accession>A0A8B7Y508</accession>
<feature type="domain" description="HYR" evidence="9">
    <location>
        <begin position="165"/>
        <end position="245"/>
    </location>
</feature>
<feature type="domain" description="HYR" evidence="9">
    <location>
        <begin position="737"/>
        <end position="819"/>
    </location>
</feature>
<dbReference type="InterPro" id="IPR000082">
    <property type="entry name" value="SEA_dom"/>
</dbReference>
<name>A0A8B7Y508_ACAPL</name>
<dbReference type="CDD" id="cd00054">
    <property type="entry name" value="EGF_CA"/>
    <property type="match status" value="2"/>
</dbReference>
<dbReference type="SUPFAM" id="SSF57184">
    <property type="entry name" value="Growth factor receptor domain"/>
    <property type="match status" value="1"/>
</dbReference>
<feature type="domain" description="HYR" evidence="9">
    <location>
        <begin position="1550"/>
        <end position="1629"/>
    </location>
</feature>
<feature type="domain" description="HYR" evidence="9">
    <location>
        <begin position="2113"/>
        <end position="2191"/>
    </location>
</feature>
<keyword evidence="1 4" id="KW-0245">EGF-like domain</keyword>
<proteinExistence type="predicted"/>
<dbReference type="KEGG" id="aplc:110977639"/>
<evidence type="ECO:0000256" key="5">
    <source>
        <dbReference type="SAM" id="MobiDB-lite"/>
    </source>
</evidence>
<dbReference type="PROSITE" id="PS01186">
    <property type="entry name" value="EGF_2"/>
    <property type="match status" value="1"/>
</dbReference>
<feature type="domain" description="HYR" evidence="9">
    <location>
        <begin position="2277"/>
        <end position="2355"/>
    </location>
</feature>
<feature type="domain" description="EGF-like" evidence="8">
    <location>
        <begin position="3163"/>
        <end position="3202"/>
    </location>
</feature>
<dbReference type="InterPro" id="IPR003410">
    <property type="entry name" value="HYR_dom"/>
</dbReference>
<feature type="domain" description="HYR" evidence="9">
    <location>
        <begin position="2682"/>
        <end position="2764"/>
    </location>
</feature>
<dbReference type="InterPro" id="IPR036364">
    <property type="entry name" value="SEA_dom_sf"/>
</dbReference>
<feature type="domain" description="HYR" evidence="9">
    <location>
        <begin position="2849"/>
        <end position="2927"/>
    </location>
</feature>
<feature type="domain" description="HYR" evidence="9">
    <location>
        <begin position="414"/>
        <end position="496"/>
    </location>
</feature>
<feature type="domain" description="EGF-like" evidence="8">
    <location>
        <begin position="3125"/>
        <end position="3161"/>
    </location>
</feature>
<dbReference type="OMA" id="CPANING"/>
<feature type="domain" description="HYR" evidence="9">
    <location>
        <begin position="72"/>
        <end position="164"/>
    </location>
</feature>
<feature type="domain" description="HYR" evidence="9">
    <location>
        <begin position="1059"/>
        <end position="1140"/>
    </location>
</feature>
<feature type="domain" description="HYR" evidence="9">
    <location>
        <begin position="1226"/>
        <end position="1304"/>
    </location>
</feature>
<feature type="domain" description="HYR" evidence="9">
    <location>
        <begin position="1790"/>
        <end position="1872"/>
    </location>
</feature>
<dbReference type="GeneID" id="110977639"/>
<dbReference type="PROSITE" id="PS50825">
    <property type="entry name" value="HYR"/>
    <property type="match status" value="34"/>
</dbReference>
<feature type="region of interest" description="Disordered" evidence="5">
    <location>
        <begin position="3419"/>
        <end position="3441"/>
    </location>
</feature>
<evidence type="ECO:0000259" key="9">
    <source>
        <dbReference type="PROSITE" id="PS50825"/>
    </source>
</evidence>
<evidence type="ECO:0000313" key="11">
    <source>
        <dbReference type="RefSeq" id="XP_022087622.1"/>
    </source>
</evidence>
<evidence type="ECO:0000256" key="6">
    <source>
        <dbReference type="SAM" id="Phobius"/>
    </source>
</evidence>
<keyword evidence="10" id="KW-1185">Reference proteome</keyword>
<keyword evidence="6" id="KW-0812">Transmembrane</keyword>
<dbReference type="InterPro" id="IPR009030">
    <property type="entry name" value="Growth_fac_rcpt_cys_sf"/>
</dbReference>
<feature type="domain" description="HYR" evidence="9">
    <location>
        <begin position="820"/>
        <end position="900"/>
    </location>
</feature>
<dbReference type="InterPro" id="IPR000742">
    <property type="entry name" value="EGF"/>
</dbReference>
<dbReference type="SUPFAM" id="SSF82671">
    <property type="entry name" value="SEA domain"/>
    <property type="match status" value="1"/>
</dbReference>
<evidence type="ECO:0000256" key="3">
    <source>
        <dbReference type="ARBA" id="ARBA00023157"/>
    </source>
</evidence>